<organism evidence="2">
    <name type="scientific">Pseudomonas sp. K-62</name>
    <dbReference type="NCBI Taxonomy" id="76885"/>
    <lineage>
        <taxon>Bacteria</taxon>
        <taxon>Pseudomonadati</taxon>
        <taxon>Pseudomonadota</taxon>
        <taxon>Gammaproteobacteria</taxon>
        <taxon>Pseudomonadales</taxon>
        <taxon>Pseudomonadaceae</taxon>
        <taxon>Pseudomonas</taxon>
    </lineage>
</organism>
<keyword evidence="1" id="KW-0472">Membrane</keyword>
<evidence type="ECO:0000313" key="2">
    <source>
        <dbReference type="EMBL" id="BAM13982.1"/>
    </source>
</evidence>
<feature type="transmembrane region" description="Helical" evidence="1">
    <location>
        <begin position="127"/>
        <end position="149"/>
    </location>
</feature>
<dbReference type="Pfam" id="PF06532">
    <property type="entry name" value="NrsF"/>
    <property type="match status" value="1"/>
</dbReference>
<feature type="transmembrane region" description="Helical" evidence="1">
    <location>
        <begin position="26"/>
        <end position="48"/>
    </location>
</feature>
<keyword evidence="1" id="KW-1133">Transmembrane helix</keyword>
<dbReference type="EMBL" id="AB714582">
    <property type="protein sequence ID" value="BAM13982.1"/>
    <property type="molecule type" value="Genomic_DNA"/>
</dbReference>
<dbReference type="InterPro" id="IPR009495">
    <property type="entry name" value="NrsF"/>
</dbReference>
<feature type="transmembrane region" description="Helical" evidence="1">
    <location>
        <begin position="91"/>
        <end position="112"/>
    </location>
</feature>
<evidence type="ECO:0008006" key="3">
    <source>
        <dbReference type="Google" id="ProtNLM"/>
    </source>
</evidence>
<dbReference type="AlphaFoldDB" id="I2FG47"/>
<keyword evidence="1" id="KW-0812">Transmembrane</keyword>
<feature type="transmembrane region" description="Helical" evidence="1">
    <location>
        <begin position="161"/>
        <end position="179"/>
    </location>
</feature>
<dbReference type="RefSeq" id="WP_015061146.1">
    <property type="nucleotide sequence ID" value="NC_019309.1"/>
</dbReference>
<geneLocation type="plasmid" evidence="2">
    <name>pMR68</name>
</geneLocation>
<accession>I2FG47</accession>
<reference evidence="2" key="1">
    <citation type="submission" date="2012-04" db="EMBL/GenBank/DDBJ databases">
        <title>Nucleotide sequence of Pseudomonas sp. K-62 plasmid pMR68 containing mercury resistance genes.</title>
        <authorList>
            <person name="Kiyono M."/>
            <person name="Mochizuki Y."/>
            <person name="Koizawa K."/>
            <person name="Sone Y."/>
            <person name="Nakamura R."/>
            <person name="Pan-Hou H."/>
            <person name="Sakabe K."/>
        </authorList>
    </citation>
    <scope>NUCLEOTIDE SEQUENCE</scope>
    <source>
        <strain evidence="2">K-62</strain>
        <plasmid evidence="2">pMR68</plasmid>
    </source>
</reference>
<keyword evidence="2" id="KW-0614">Plasmid</keyword>
<proteinExistence type="predicted"/>
<feature type="transmembrane region" description="Helical" evidence="1">
    <location>
        <begin position="60"/>
        <end position="79"/>
    </location>
</feature>
<sequence>MRTDELIHMLSTDLEPVDRRRVSRSLGAAVAVGMAVAVAAISSGLGVRPDINQAEPLRCLLLKLLFTGSIVAITFVLLVRLARPGGERRTPFAVACLPLVALLLLGTLYLAAAPSSSWDRMIVGHGWLMSLISIPVIAIVPFSLIVWALRKGAPTDLKRAGALAGLIAGGVGATAYALHCTDDSLPFVALWYSFTVVLCAFLGAKLGPRLLRW</sequence>
<feature type="transmembrane region" description="Helical" evidence="1">
    <location>
        <begin position="185"/>
        <end position="204"/>
    </location>
</feature>
<name>I2FG47_9PSED</name>
<evidence type="ECO:0000256" key="1">
    <source>
        <dbReference type="SAM" id="Phobius"/>
    </source>
</evidence>
<protein>
    <recommendedName>
        <fullName evidence="3">DUF1109 domain-containing protein</fullName>
    </recommendedName>
</protein>